<keyword evidence="4" id="KW-0479">Metal-binding</keyword>
<keyword evidence="4" id="KW-0862">Zinc</keyword>
<keyword evidence="4" id="KW-0863">Zinc-finger</keyword>
<evidence type="ECO:0000256" key="1">
    <source>
        <dbReference type="ARBA" id="ARBA00023015"/>
    </source>
</evidence>
<protein>
    <submittedName>
        <fullName evidence="4">Putative zinc-finger</fullName>
    </submittedName>
</protein>
<keyword evidence="5" id="KW-1185">Reference proteome</keyword>
<feature type="compositionally biased region" description="Low complexity" evidence="3">
    <location>
        <begin position="134"/>
        <end position="148"/>
    </location>
</feature>
<dbReference type="Proteomes" id="UP000198348">
    <property type="component" value="Unassembled WGS sequence"/>
</dbReference>
<dbReference type="GO" id="GO:0008270">
    <property type="term" value="F:zinc ion binding"/>
    <property type="evidence" value="ECO:0007669"/>
    <property type="project" value="UniProtKB-KW"/>
</dbReference>
<evidence type="ECO:0000256" key="2">
    <source>
        <dbReference type="ARBA" id="ARBA00023163"/>
    </source>
</evidence>
<name>A0A238VY46_9PSEU</name>
<dbReference type="AlphaFoldDB" id="A0A238VY46"/>
<dbReference type="EMBL" id="FZNW01000004">
    <property type="protein sequence ID" value="SNR39054.1"/>
    <property type="molecule type" value="Genomic_DNA"/>
</dbReference>
<organism evidence="4 5">
    <name type="scientific">Haloechinothrix alba</name>
    <dbReference type="NCBI Taxonomy" id="664784"/>
    <lineage>
        <taxon>Bacteria</taxon>
        <taxon>Bacillati</taxon>
        <taxon>Actinomycetota</taxon>
        <taxon>Actinomycetes</taxon>
        <taxon>Pseudonocardiales</taxon>
        <taxon>Pseudonocardiaceae</taxon>
        <taxon>Haloechinothrix</taxon>
    </lineage>
</organism>
<reference evidence="4 5" key="1">
    <citation type="submission" date="2017-06" db="EMBL/GenBank/DDBJ databases">
        <authorList>
            <person name="Kim H.J."/>
            <person name="Triplett B.A."/>
        </authorList>
    </citation>
    <scope>NUCLEOTIDE SEQUENCE [LARGE SCALE GENOMIC DNA]</scope>
    <source>
        <strain evidence="4 5">DSM 45207</strain>
    </source>
</reference>
<feature type="region of interest" description="Disordered" evidence="3">
    <location>
        <begin position="77"/>
        <end position="114"/>
    </location>
</feature>
<sequence>MSELGGTTGKGRQWRMRLPVSTARLSSGWQLPESHLLPDAVVAFVDGELTIGAHERAAAHIAQCASCAGEVAAQRQARSAVHDAGAPSAPDGLLASLRSIPEHAELPSGPDNIAVSEDGQVVAVQRPERSSTFGSVPLGSSAPLGSGRSRLRSARVNPPRSTGGQR</sequence>
<gene>
    <name evidence="4" type="ORF">SAMN06265360_104194</name>
</gene>
<evidence type="ECO:0000256" key="3">
    <source>
        <dbReference type="SAM" id="MobiDB-lite"/>
    </source>
</evidence>
<accession>A0A238VY46</accession>
<evidence type="ECO:0000313" key="5">
    <source>
        <dbReference type="Proteomes" id="UP000198348"/>
    </source>
</evidence>
<keyword evidence="2" id="KW-0804">Transcription</keyword>
<evidence type="ECO:0000313" key="4">
    <source>
        <dbReference type="EMBL" id="SNR39054.1"/>
    </source>
</evidence>
<dbReference type="Gene3D" id="1.10.10.1320">
    <property type="entry name" value="Anti-sigma factor, zinc-finger domain"/>
    <property type="match status" value="1"/>
</dbReference>
<dbReference type="InterPro" id="IPR041916">
    <property type="entry name" value="Anti_sigma_zinc_sf"/>
</dbReference>
<proteinExistence type="predicted"/>
<feature type="region of interest" description="Disordered" evidence="3">
    <location>
        <begin position="126"/>
        <end position="166"/>
    </location>
</feature>
<keyword evidence="1" id="KW-0805">Transcription regulation</keyword>